<dbReference type="GO" id="GO:0005886">
    <property type="term" value="C:plasma membrane"/>
    <property type="evidence" value="ECO:0007669"/>
    <property type="project" value="UniProtKB-SubCell"/>
</dbReference>
<dbReference type="InterPro" id="IPR050545">
    <property type="entry name" value="Mycobact_MmpL"/>
</dbReference>
<comment type="subcellular location">
    <subcellularLocation>
        <location evidence="1">Cell membrane</location>
        <topology evidence="1">Multi-pass membrane protein</topology>
    </subcellularLocation>
</comment>
<feature type="transmembrane region" description="Helical" evidence="7">
    <location>
        <begin position="343"/>
        <end position="366"/>
    </location>
</feature>
<evidence type="ECO:0000256" key="3">
    <source>
        <dbReference type="ARBA" id="ARBA00022475"/>
    </source>
</evidence>
<feature type="transmembrane region" description="Helical" evidence="7">
    <location>
        <begin position="734"/>
        <end position="757"/>
    </location>
</feature>
<feature type="transmembrane region" description="Helical" evidence="7">
    <location>
        <begin position="709"/>
        <end position="728"/>
    </location>
</feature>
<keyword evidence="3" id="KW-1003">Cell membrane</keyword>
<feature type="transmembrane region" description="Helical" evidence="7">
    <location>
        <begin position="268"/>
        <end position="287"/>
    </location>
</feature>
<keyword evidence="6 7" id="KW-0472">Membrane</keyword>
<feature type="transmembrane region" description="Helical" evidence="7">
    <location>
        <begin position="630"/>
        <end position="654"/>
    </location>
</feature>
<evidence type="ECO:0000259" key="8">
    <source>
        <dbReference type="PROSITE" id="PS50156"/>
    </source>
</evidence>
<dbReference type="SUPFAM" id="SSF82866">
    <property type="entry name" value="Multidrug efflux transporter AcrB transmembrane domain"/>
    <property type="match status" value="2"/>
</dbReference>
<keyword evidence="10" id="KW-1185">Reference proteome</keyword>
<evidence type="ECO:0000256" key="2">
    <source>
        <dbReference type="ARBA" id="ARBA00010157"/>
    </source>
</evidence>
<feature type="transmembrane region" description="Helical" evidence="7">
    <location>
        <begin position="308"/>
        <end position="331"/>
    </location>
</feature>
<reference evidence="9" key="1">
    <citation type="submission" date="2021-08" db="EMBL/GenBank/DDBJ databases">
        <title>Comparative analyses of Brucepasteria parasyntrophica and Teretinema zuelzerae.</title>
        <authorList>
            <person name="Song Y."/>
            <person name="Brune A."/>
        </authorList>
    </citation>
    <scope>NUCLEOTIDE SEQUENCE</scope>
    <source>
        <strain evidence="9">DSM 1903</strain>
    </source>
</reference>
<dbReference type="InterPro" id="IPR004869">
    <property type="entry name" value="MMPL_dom"/>
</dbReference>
<keyword evidence="5 7" id="KW-1133">Transmembrane helix</keyword>
<feature type="domain" description="SSD" evidence="8">
    <location>
        <begin position="632"/>
        <end position="759"/>
    </location>
</feature>
<feature type="transmembrane region" description="Helical" evidence="7">
    <location>
        <begin position="213"/>
        <end position="232"/>
    </location>
</feature>
<dbReference type="EMBL" id="JAINWA010000001">
    <property type="protein sequence ID" value="MCD1653743.1"/>
    <property type="molecule type" value="Genomic_DNA"/>
</dbReference>
<name>A0AAE3JI21_9SPIR</name>
<accession>A0AAE3JI21</accession>
<dbReference type="Proteomes" id="UP001198163">
    <property type="component" value="Unassembled WGS sequence"/>
</dbReference>
<comment type="caution">
    <text evidence="9">The sequence shown here is derived from an EMBL/GenBank/DDBJ whole genome shotgun (WGS) entry which is preliminary data.</text>
</comment>
<evidence type="ECO:0000256" key="6">
    <source>
        <dbReference type="ARBA" id="ARBA00023136"/>
    </source>
</evidence>
<evidence type="ECO:0000256" key="1">
    <source>
        <dbReference type="ARBA" id="ARBA00004651"/>
    </source>
</evidence>
<feature type="domain" description="SSD" evidence="8">
    <location>
        <begin position="239"/>
        <end position="366"/>
    </location>
</feature>
<dbReference type="RefSeq" id="WP_230753123.1">
    <property type="nucleotide sequence ID" value="NZ_JAINWA010000001.1"/>
</dbReference>
<feature type="transmembrane region" description="Helical" evidence="7">
    <location>
        <begin position="603"/>
        <end position="623"/>
    </location>
</feature>
<evidence type="ECO:0000256" key="7">
    <source>
        <dbReference type="SAM" id="Phobius"/>
    </source>
</evidence>
<organism evidence="9 10">
    <name type="scientific">Teretinema zuelzerae</name>
    <dbReference type="NCBI Taxonomy" id="156"/>
    <lineage>
        <taxon>Bacteria</taxon>
        <taxon>Pseudomonadati</taxon>
        <taxon>Spirochaetota</taxon>
        <taxon>Spirochaetia</taxon>
        <taxon>Spirochaetales</taxon>
        <taxon>Treponemataceae</taxon>
        <taxon>Teretinema</taxon>
    </lineage>
</organism>
<dbReference type="PANTHER" id="PTHR33406">
    <property type="entry name" value="MEMBRANE PROTEIN MJ1562-RELATED"/>
    <property type="match status" value="1"/>
</dbReference>
<feature type="transmembrane region" description="Helical" evidence="7">
    <location>
        <begin position="405"/>
        <end position="427"/>
    </location>
</feature>
<keyword evidence="4 7" id="KW-0812">Transmembrane</keyword>
<dbReference type="PANTHER" id="PTHR33406:SF6">
    <property type="entry name" value="MEMBRANE PROTEIN YDGH-RELATED"/>
    <property type="match status" value="1"/>
</dbReference>
<gene>
    <name evidence="9" type="ORF">K7J14_03400</name>
</gene>
<feature type="transmembrane region" description="Helical" evidence="7">
    <location>
        <begin position="239"/>
        <end position="262"/>
    </location>
</feature>
<evidence type="ECO:0000256" key="4">
    <source>
        <dbReference type="ARBA" id="ARBA00022692"/>
    </source>
</evidence>
<comment type="similarity">
    <text evidence="2">Belongs to the resistance-nodulation-cell division (RND) (TC 2.A.6) family. MmpL subfamily.</text>
</comment>
<dbReference type="AlphaFoldDB" id="A0AAE3JI21"/>
<evidence type="ECO:0000313" key="9">
    <source>
        <dbReference type="EMBL" id="MCD1653743.1"/>
    </source>
</evidence>
<evidence type="ECO:0000256" key="5">
    <source>
        <dbReference type="ARBA" id="ARBA00022989"/>
    </source>
</evidence>
<dbReference type="PROSITE" id="PS50156">
    <property type="entry name" value="SSD"/>
    <property type="match status" value="2"/>
</dbReference>
<dbReference type="Pfam" id="PF03176">
    <property type="entry name" value="MMPL"/>
    <property type="match status" value="2"/>
</dbReference>
<proteinExistence type="inferred from homology"/>
<dbReference type="InterPro" id="IPR000731">
    <property type="entry name" value="SSD"/>
</dbReference>
<sequence length="764" mass="83763">MKIRLAPILAHPWLAAAIVMGLTIASIIPIKTGFRMETNLDSYMPENHPAFSFSDEAEERFQIKDGILIALEHPVSIFNTGSLKKMVDIESELRSIPELRDTRIQSLHTGDNILGTEEGLDVRPFFTDPPETEEEAFRIGELAYSNPMIRGRLISEDGRSALIVVELPDSGFSKELYQQVTDLAAAYEGPENVYVAGRPIVEGTLAELGPKDMARMGPLVLIAIALVLLLILRKFSRVLTTLFIVVASTLWSFALMSLLGIPLYSVSIMLPVMLVAIGVAYAIHLYGQVDQHRKDHPEEQAAQAIEQAALVIGPPSLYAALTTVAGFIALLTSSVYPVKYFGLFTAFGVAVSWLLTMTLAPAMLMITERKTKPRTAADAMNEPERLGKTERFGERFADGVSRNRFAVYAATAVVIALSLVGVSRVWINSSFLSNFEKDSAIVKTDAFVNRYFGGTSTVNIILDSNEYDAFKNPDVLRLIDSMQESVESRAMVGDSFSLATYLKQMNYAMNAEREEFRTIPDSAELTAQYLLLYEMSGDPDNLWKVVDPDFMNANVTVQLKSDDSRTIGEALEAVEPFRAQFGEYGIAVNFAGSGYKALVFSDLILSGQLSSLLLSVAIVFLLTTVLFRSIVLGAISTIPVLISMAVNFGIMGLLNVPLTTSTALISSIAVGIGVDYAIHFISHYRQRLRDTGDETDAARYSMSLTGKAVLLNAVTVISGFMVMVFSVFPPNRQVGLLVSLNMLVAFISTVTIMFLVLRKSSRSL</sequence>
<dbReference type="Gene3D" id="1.20.1640.10">
    <property type="entry name" value="Multidrug efflux transporter AcrB transmembrane domain"/>
    <property type="match status" value="2"/>
</dbReference>
<evidence type="ECO:0000313" key="10">
    <source>
        <dbReference type="Proteomes" id="UP001198163"/>
    </source>
</evidence>
<feature type="transmembrane region" description="Helical" evidence="7">
    <location>
        <begin position="660"/>
        <end position="681"/>
    </location>
</feature>
<protein>
    <submittedName>
        <fullName evidence="9">MMPL family transporter</fullName>
    </submittedName>
</protein>